<dbReference type="GO" id="GO:0018064">
    <property type="term" value="F:protein-L-histidine N-tele-methyltransferase activity"/>
    <property type="evidence" value="ECO:0007669"/>
    <property type="project" value="UniProtKB-EC"/>
</dbReference>
<evidence type="ECO:0000256" key="10">
    <source>
        <dbReference type="SAM" id="MobiDB-lite"/>
    </source>
</evidence>
<evidence type="ECO:0000313" key="11">
    <source>
        <dbReference type="EMBL" id="ORY27633.1"/>
    </source>
</evidence>
<keyword evidence="7" id="KW-0949">S-adenosyl-L-methionine</keyword>
<dbReference type="InterPro" id="IPR029063">
    <property type="entry name" value="SAM-dependent_MTases_sf"/>
</dbReference>
<evidence type="ECO:0000256" key="1">
    <source>
        <dbReference type="ARBA" id="ARBA00004123"/>
    </source>
</evidence>
<keyword evidence="8" id="KW-0539">Nucleus</keyword>
<feature type="region of interest" description="Disordered" evidence="10">
    <location>
        <begin position="91"/>
        <end position="117"/>
    </location>
</feature>
<dbReference type="FunCoup" id="A0A1Y2AYG8">
    <property type="interactions" value="318"/>
</dbReference>
<feature type="compositionally biased region" description="Polar residues" evidence="10">
    <location>
        <begin position="91"/>
        <end position="102"/>
    </location>
</feature>
<name>A0A1Y2AYG8_9TREE</name>
<comment type="subcellular location">
    <subcellularLocation>
        <location evidence="2">Cytoplasm</location>
    </subcellularLocation>
    <subcellularLocation>
        <location evidence="1">Nucleus</location>
    </subcellularLocation>
</comment>
<dbReference type="STRING" id="71784.A0A1Y2AYG8"/>
<keyword evidence="5" id="KW-0489">Methyltransferase</keyword>
<comment type="similarity">
    <text evidence="9">Belongs to the methyltransferase superfamily. METTL18 family.</text>
</comment>
<dbReference type="GO" id="GO:0005737">
    <property type="term" value="C:cytoplasm"/>
    <property type="evidence" value="ECO:0007669"/>
    <property type="project" value="UniProtKB-SubCell"/>
</dbReference>
<dbReference type="InParanoid" id="A0A1Y2AYG8"/>
<dbReference type="EMBL" id="MCFC01000037">
    <property type="protein sequence ID" value="ORY27633.1"/>
    <property type="molecule type" value="Genomic_DNA"/>
</dbReference>
<reference evidence="11 12" key="1">
    <citation type="submission" date="2016-07" db="EMBL/GenBank/DDBJ databases">
        <title>Pervasive Adenine N6-methylation of Active Genes in Fungi.</title>
        <authorList>
            <consortium name="DOE Joint Genome Institute"/>
            <person name="Mondo S.J."/>
            <person name="Dannebaum R.O."/>
            <person name="Kuo R.C."/>
            <person name="Labutti K."/>
            <person name="Haridas S."/>
            <person name="Kuo A."/>
            <person name="Salamov A."/>
            <person name="Ahrendt S.R."/>
            <person name="Lipzen A."/>
            <person name="Sullivan W."/>
            <person name="Andreopoulos W.B."/>
            <person name="Clum A."/>
            <person name="Lindquist E."/>
            <person name="Daum C."/>
            <person name="Ramamoorthy G.K."/>
            <person name="Gryganskyi A."/>
            <person name="Culley D."/>
            <person name="Magnuson J.K."/>
            <person name="James T.Y."/>
            <person name="O'Malley M.A."/>
            <person name="Stajich J.E."/>
            <person name="Spatafora J.W."/>
            <person name="Visel A."/>
            <person name="Grigoriev I.V."/>
        </authorList>
    </citation>
    <scope>NUCLEOTIDE SEQUENCE [LARGE SCALE GENOMIC DNA]</scope>
    <source>
        <strain evidence="11 12">68-887.2</strain>
    </source>
</reference>
<dbReference type="GO" id="GO:0005634">
    <property type="term" value="C:nucleus"/>
    <property type="evidence" value="ECO:0007669"/>
    <property type="project" value="UniProtKB-SubCell"/>
</dbReference>
<organism evidence="11 12">
    <name type="scientific">Naematelia encephala</name>
    <dbReference type="NCBI Taxonomy" id="71784"/>
    <lineage>
        <taxon>Eukaryota</taxon>
        <taxon>Fungi</taxon>
        <taxon>Dikarya</taxon>
        <taxon>Basidiomycota</taxon>
        <taxon>Agaricomycotina</taxon>
        <taxon>Tremellomycetes</taxon>
        <taxon>Tremellales</taxon>
        <taxon>Naemateliaceae</taxon>
        <taxon>Naematelia</taxon>
    </lineage>
</organism>
<sequence>MFKFDFDLEENEDDNLDLNIPSTEAGPSRPIVPPVSVNSSDQESYEVSLDELLSTLPETILYSPLSLPFLPHPILRRDLHDARFQLASSGIYSDPSLQSPSDPATEADRGTNPVDDEAQYVDAETDLIKGVYEGGLKTWEGGLDILEVLSTIGSSEGGIGDWIRGTSVLEVGCGTALPSSYILHSLLSSSSAGSSPTILHMQDYNLAVLRLVTAPNLLLASLPFLPPTVLHPPIEETDVEDLIPDPQAGTGELHITPELKKAFTSLLAERGVDLKFTYGHWAGLAKSLREDKGNKRAGLVLTSETIYEEASVGDLIDVLKASSLLRAGVDVDSAKAGQKGGSAQDPVVELGDGVERVTLDSWKKNPLRESGESIVLVAAKVLYFGVGGGLQSFLARIEDEKGWWHGVKEWTRGVGRKIVRVGW</sequence>
<evidence type="ECO:0000256" key="9">
    <source>
        <dbReference type="ARBA" id="ARBA00038126"/>
    </source>
</evidence>
<protein>
    <recommendedName>
        <fullName evidence="3">protein-histidine N-methyltransferase</fullName>
        <ecNumber evidence="3">2.1.1.85</ecNumber>
    </recommendedName>
</protein>
<evidence type="ECO:0000313" key="12">
    <source>
        <dbReference type="Proteomes" id="UP000193986"/>
    </source>
</evidence>
<dbReference type="PANTHER" id="PTHR14614">
    <property type="entry name" value="HEPATOCELLULAR CARCINOMA-ASSOCIATED ANTIGEN"/>
    <property type="match status" value="1"/>
</dbReference>
<evidence type="ECO:0000256" key="2">
    <source>
        <dbReference type="ARBA" id="ARBA00004496"/>
    </source>
</evidence>
<dbReference type="AlphaFoldDB" id="A0A1Y2AYG8"/>
<evidence type="ECO:0000256" key="8">
    <source>
        <dbReference type="ARBA" id="ARBA00023242"/>
    </source>
</evidence>
<evidence type="ECO:0000256" key="6">
    <source>
        <dbReference type="ARBA" id="ARBA00022679"/>
    </source>
</evidence>
<evidence type="ECO:0000256" key="7">
    <source>
        <dbReference type="ARBA" id="ARBA00022691"/>
    </source>
</evidence>
<gene>
    <name evidence="11" type="ORF">BCR39DRAFT_537511</name>
</gene>
<dbReference type="Gene3D" id="3.40.50.150">
    <property type="entry name" value="Vaccinia Virus protein VP39"/>
    <property type="match status" value="1"/>
</dbReference>
<dbReference type="OrthoDB" id="1723750at2759"/>
<keyword evidence="12" id="KW-1185">Reference proteome</keyword>
<keyword evidence="6" id="KW-0808">Transferase</keyword>
<evidence type="ECO:0000256" key="3">
    <source>
        <dbReference type="ARBA" id="ARBA00012533"/>
    </source>
</evidence>
<accession>A0A1Y2AYG8</accession>
<evidence type="ECO:0000256" key="4">
    <source>
        <dbReference type="ARBA" id="ARBA00022490"/>
    </source>
</evidence>
<evidence type="ECO:0000256" key="5">
    <source>
        <dbReference type="ARBA" id="ARBA00022603"/>
    </source>
</evidence>
<dbReference type="PANTHER" id="PTHR14614:SF39">
    <property type="entry name" value="HISTIDINE PROTEIN METHYLTRANSFERASE 1 HOMOLOG"/>
    <property type="match status" value="1"/>
</dbReference>
<feature type="region of interest" description="Disordered" evidence="10">
    <location>
        <begin position="13"/>
        <end position="39"/>
    </location>
</feature>
<proteinExistence type="inferred from homology"/>
<comment type="caution">
    <text evidence="11">The sequence shown here is derived from an EMBL/GenBank/DDBJ whole genome shotgun (WGS) entry which is preliminary data.</text>
</comment>
<keyword evidence="4" id="KW-0963">Cytoplasm</keyword>
<dbReference type="GO" id="GO:0032259">
    <property type="term" value="P:methylation"/>
    <property type="evidence" value="ECO:0007669"/>
    <property type="project" value="UniProtKB-KW"/>
</dbReference>
<dbReference type="Proteomes" id="UP000193986">
    <property type="component" value="Unassembled WGS sequence"/>
</dbReference>
<dbReference type="InterPro" id="IPR019410">
    <property type="entry name" value="Methyltransf_16"/>
</dbReference>
<dbReference type="EC" id="2.1.1.85" evidence="3"/>